<dbReference type="GO" id="GO:0065002">
    <property type="term" value="P:intracellular protein transmembrane transport"/>
    <property type="evidence" value="ECO:0007669"/>
    <property type="project" value="UniProtKB-UniRule"/>
</dbReference>
<evidence type="ECO:0000313" key="11">
    <source>
        <dbReference type="Proteomes" id="UP000316238"/>
    </source>
</evidence>
<dbReference type="Gene3D" id="1.20.5.1030">
    <property type="entry name" value="Preprotein translocase secy subunit"/>
    <property type="match status" value="1"/>
</dbReference>
<comment type="caution">
    <text evidence="10">The sequence shown here is derived from an EMBL/GenBank/DDBJ whole genome shotgun (WGS) entry which is preliminary data.</text>
</comment>
<dbReference type="InterPro" id="IPR038379">
    <property type="entry name" value="SecE_sf"/>
</dbReference>
<accession>A0A521G4R3</accession>
<evidence type="ECO:0000256" key="8">
    <source>
        <dbReference type="ARBA" id="ARBA00023136"/>
    </source>
</evidence>
<evidence type="ECO:0000256" key="7">
    <source>
        <dbReference type="ARBA" id="ARBA00023010"/>
    </source>
</evidence>
<dbReference type="AlphaFoldDB" id="A0A521G4R3"/>
<evidence type="ECO:0000256" key="9">
    <source>
        <dbReference type="HAMAP-Rule" id="MF_00422"/>
    </source>
</evidence>
<name>A0A521G4R3_9BACT</name>
<keyword evidence="8 9" id="KW-0472">Membrane</keyword>
<keyword evidence="2 9" id="KW-0813">Transport</keyword>
<evidence type="ECO:0000313" key="10">
    <source>
        <dbReference type="EMBL" id="TAA76008.1"/>
    </source>
</evidence>
<dbReference type="GO" id="GO:0005886">
    <property type="term" value="C:plasma membrane"/>
    <property type="evidence" value="ECO:0007669"/>
    <property type="project" value="UniProtKB-SubCell"/>
</dbReference>
<dbReference type="Pfam" id="PF00584">
    <property type="entry name" value="SecE"/>
    <property type="match status" value="1"/>
</dbReference>
<dbReference type="EMBL" id="NQJD01000002">
    <property type="protein sequence ID" value="TAA76008.1"/>
    <property type="molecule type" value="Genomic_DNA"/>
</dbReference>
<gene>
    <name evidence="9" type="primary">secE</name>
    <name evidence="10" type="ORF">CDV28_102136</name>
</gene>
<feature type="transmembrane region" description="Helical" evidence="9">
    <location>
        <begin position="47"/>
        <end position="66"/>
    </location>
</feature>
<dbReference type="GO" id="GO:0006605">
    <property type="term" value="P:protein targeting"/>
    <property type="evidence" value="ECO:0007669"/>
    <property type="project" value="UniProtKB-UniRule"/>
</dbReference>
<dbReference type="InterPro" id="IPR005807">
    <property type="entry name" value="SecE_bac"/>
</dbReference>
<comment type="function">
    <text evidence="9">Essential subunit of the Sec protein translocation channel SecYEG. Clamps together the 2 halves of SecY. May contact the channel plug during translocation.</text>
</comment>
<dbReference type="PANTHER" id="PTHR33910">
    <property type="entry name" value="PROTEIN TRANSLOCASE SUBUNIT SECE"/>
    <property type="match status" value="1"/>
</dbReference>
<dbReference type="GO" id="GO:0043952">
    <property type="term" value="P:protein transport by the Sec complex"/>
    <property type="evidence" value="ECO:0007669"/>
    <property type="project" value="UniProtKB-UniRule"/>
</dbReference>
<keyword evidence="5 9" id="KW-0653">Protein transport</keyword>
<keyword evidence="6 9" id="KW-1133">Transmembrane helix</keyword>
<dbReference type="InterPro" id="IPR001901">
    <property type="entry name" value="Translocase_SecE/Sec61-g"/>
</dbReference>
<dbReference type="NCBIfam" id="TIGR00964">
    <property type="entry name" value="secE_bact"/>
    <property type="match status" value="1"/>
</dbReference>
<comment type="subunit">
    <text evidence="9">Component of the Sec protein translocase complex. Heterotrimer consisting of SecY, SecE and SecG subunits. The heterotrimers can form oligomers, although 1 heterotrimer is thought to be able to translocate proteins. Interacts with the ribosome. Interacts with SecDF, and other proteins may be involved. Interacts with SecA.</text>
</comment>
<evidence type="ECO:0000256" key="1">
    <source>
        <dbReference type="ARBA" id="ARBA00004370"/>
    </source>
</evidence>
<evidence type="ECO:0000256" key="2">
    <source>
        <dbReference type="ARBA" id="ARBA00022448"/>
    </source>
</evidence>
<keyword evidence="11" id="KW-1185">Reference proteome</keyword>
<comment type="similarity">
    <text evidence="9">Belongs to the SecE/SEC61-gamma family.</text>
</comment>
<organism evidence="10 11">
    <name type="scientific">Candidatus Electronema aureum</name>
    <dbReference type="NCBI Taxonomy" id="2005002"/>
    <lineage>
        <taxon>Bacteria</taxon>
        <taxon>Pseudomonadati</taxon>
        <taxon>Thermodesulfobacteriota</taxon>
        <taxon>Desulfobulbia</taxon>
        <taxon>Desulfobulbales</taxon>
        <taxon>Desulfobulbaceae</taxon>
        <taxon>Candidatus Electronema</taxon>
    </lineage>
</organism>
<comment type="subcellular location">
    <subcellularLocation>
        <location evidence="9">Cell membrane</location>
        <topology evidence="9">Single-pass membrane protein</topology>
    </subcellularLocation>
    <subcellularLocation>
        <location evidence="1">Membrane</location>
    </subcellularLocation>
</comment>
<evidence type="ECO:0000256" key="6">
    <source>
        <dbReference type="ARBA" id="ARBA00022989"/>
    </source>
</evidence>
<evidence type="ECO:0000256" key="4">
    <source>
        <dbReference type="ARBA" id="ARBA00022692"/>
    </source>
</evidence>
<dbReference type="HAMAP" id="MF_00422">
    <property type="entry name" value="SecE"/>
    <property type="match status" value="1"/>
</dbReference>
<reference evidence="10" key="1">
    <citation type="submission" date="2017-07" db="EMBL/GenBank/DDBJ databases">
        <title>The cable genome - Insights into the physiology and evolution of filamentous bacteria capable of sulfide oxidation via long distance electron transfer.</title>
        <authorList>
            <person name="Thorup C."/>
            <person name="Bjerg J.T."/>
            <person name="Schreiber L."/>
            <person name="Nielsen L.P."/>
            <person name="Kjeldsen K.U."/>
            <person name="Boesen T."/>
            <person name="Boggild A."/>
            <person name="Meysman F."/>
            <person name="Geelhoed J."/>
            <person name="Schramm A."/>
        </authorList>
    </citation>
    <scope>NUCLEOTIDE SEQUENCE [LARGE SCALE GENOMIC DNA]</scope>
    <source>
        <strain evidence="10">GS</strain>
    </source>
</reference>
<keyword evidence="3 9" id="KW-1003">Cell membrane</keyword>
<evidence type="ECO:0000256" key="5">
    <source>
        <dbReference type="ARBA" id="ARBA00022927"/>
    </source>
</evidence>
<protein>
    <recommendedName>
        <fullName evidence="9">Protein translocase subunit SecE</fullName>
    </recommendedName>
</protein>
<sequence>MIDKKKKSGGLDEGPAVLSPYSPAGIRQFFQEVTTEFKKIVWPDRKATFGISGFVILLTIILSVYLGTVDFVLGKLVSLVLQ</sequence>
<keyword evidence="4 9" id="KW-0812">Transmembrane</keyword>
<keyword evidence="7 9" id="KW-0811">Translocation</keyword>
<dbReference type="GO" id="GO:0008320">
    <property type="term" value="F:protein transmembrane transporter activity"/>
    <property type="evidence" value="ECO:0007669"/>
    <property type="project" value="UniProtKB-UniRule"/>
</dbReference>
<dbReference type="Proteomes" id="UP000316238">
    <property type="component" value="Unassembled WGS sequence"/>
</dbReference>
<evidence type="ECO:0000256" key="3">
    <source>
        <dbReference type="ARBA" id="ARBA00022475"/>
    </source>
</evidence>
<dbReference type="PANTHER" id="PTHR33910:SF1">
    <property type="entry name" value="PROTEIN TRANSLOCASE SUBUNIT SECE"/>
    <property type="match status" value="1"/>
</dbReference>
<dbReference type="GO" id="GO:0009306">
    <property type="term" value="P:protein secretion"/>
    <property type="evidence" value="ECO:0007669"/>
    <property type="project" value="UniProtKB-UniRule"/>
</dbReference>
<proteinExistence type="inferred from homology"/>